<dbReference type="PANTHER" id="PTHR33067">
    <property type="entry name" value="RNA-DIRECTED DNA POLYMERASE-RELATED"/>
    <property type="match status" value="1"/>
</dbReference>
<evidence type="ECO:0000256" key="1">
    <source>
        <dbReference type="SAM" id="MobiDB-lite"/>
    </source>
</evidence>
<dbReference type="PANTHER" id="PTHR33067:SF31">
    <property type="entry name" value="RNA-DIRECTED DNA POLYMERASE"/>
    <property type="match status" value="1"/>
</dbReference>
<feature type="region of interest" description="Disordered" evidence="1">
    <location>
        <begin position="52"/>
        <end position="94"/>
    </location>
</feature>
<proteinExistence type="predicted"/>
<reference evidence="2" key="1">
    <citation type="journal article" date="2013" name="Genome Biol.">
        <title>Reference genomes and transcriptomes of Nicotiana sylvestris and Nicotiana tomentosiformis.</title>
        <authorList>
            <person name="Sierro N."/>
            <person name="Battey J.N."/>
            <person name="Ouadi S."/>
            <person name="Bovet L."/>
            <person name="Goepfert S."/>
            <person name="Bakaher N."/>
            <person name="Peitsch M.C."/>
            <person name="Ivanov N.V."/>
        </authorList>
    </citation>
    <scope>NUCLEOTIDE SEQUENCE [LARGE SCALE GENOMIC DNA]</scope>
</reference>
<dbReference type="AlphaFoldDB" id="A0A1U7XYU0"/>
<feature type="region of interest" description="Disordered" evidence="1">
    <location>
        <begin position="1"/>
        <end position="22"/>
    </location>
</feature>
<dbReference type="GeneID" id="104241551"/>
<name>A0A1U7XYU0_NICSY</name>
<dbReference type="KEGG" id="nsy:104241551"/>
<evidence type="ECO:0000313" key="2">
    <source>
        <dbReference type="Proteomes" id="UP000189701"/>
    </source>
</evidence>
<dbReference type="eggNOG" id="KOG0017">
    <property type="taxonomic scope" value="Eukaryota"/>
</dbReference>
<dbReference type="RefSeq" id="XP_009794796.1">
    <property type="nucleotide sequence ID" value="XM_009796494.1"/>
</dbReference>
<dbReference type="Proteomes" id="UP000189701">
    <property type="component" value="Unplaced"/>
</dbReference>
<gene>
    <name evidence="3" type="primary">LOC104241551</name>
</gene>
<reference evidence="3" key="2">
    <citation type="submission" date="2025-08" db="UniProtKB">
        <authorList>
            <consortium name="RefSeq"/>
        </authorList>
    </citation>
    <scope>IDENTIFICATION</scope>
    <source>
        <tissue evidence="3">Leaf</tissue>
    </source>
</reference>
<sequence>MGHAMAVTTKSGKGGDATTSNQKMIVDKDVMVQEDENSRNVVQANEEVRIDIDKSVEETQEELNPSRKQVTDMPEPVVPKSKAPMRKPPPPYPQRLTKQNRENQFKNFIDMIKSLLINVSLVEALEQMSGYAKFMKDLVTKKRSMNWETIKMTHQVSTIVHSMAPKLEDPGAFTIPCTIGSANFAKALCDLG</sequence>
<feature type="non-terminal residue" evidence="3">
    <location>
        <position position="192"/>
    </location>
</feature>
<protein>
    <submittedName>
        <fullName evidence="3">Uncharacterized protein LOC104241551</fullName>
    </submittedName>
</protein>
<evidence type="ECO:0000313" key="3">
    <source>
        <dbReference type="RefSeq" id="XP_009794796.1"/>
    </source>
</evidence>
<accession>A0A1U7XYU0</accession>
<keyword evidence="2" id="KW-1185">Reference proteome</keyword>
<organism evidence="2 3">
    <name type="scientific">Nicotiana sylvestris</name>
    <name type="common">Wood tobacco</name>
    <name type="synonym">South American tobacco</name>
    <dbReference type="NCBI Taxonomy" id="4096"/>
    <lineage>
        <taxon>Eukaryota</taxon>
        <taxon>Viridiplantae</taxon>
        <taxon>Streptophyta</taxon>
        <taxon>Embryophyta</taxon>
        <taxon>Tracheophyta</taxon>
        <taxon>Spermatophyta</taxon>
        <taxon>Magnoliopsida</taxon>
        <taxon>eudicotyledons</taxon>
        <taxon>Gunneridae</taxon>
        <taxon>Pentapetalae</taxon>
        <taxon>asterids</taxon>
        <taxon>lamiids</taxon>
        <taxon>Solanales</taxon>
        <taxon>Solanaceae</taxon>
        <taxon>Nicotianoideae</taxon>
        <taxon>Nicotianeae</taxon>
        <taxon>Nicotiana</taxon>
    </lineage>
</organism>